<dbReference type="RefSeq" id="WP_116393353.1">
    <property type="nucleotide sequence ID" value="NZ_QUQO01000002.1"/>
</dbReference>
<gene>
    <name evidence="2" type="ORF">DX908_15285</name>
</gene>
<feature type="region of interest" description="Disordered" evidence="1">
    <location>
        <begin position="1"/>
        <end position="58"/>
    </location>
</feature>
<protein>
    <submittedName>
        <fullName evidence="2">Uncharacterized protein</fullName>
    </submittedName>
</protein>
<dbReference type="EMBL" id="QUQO01000002">
    <property type="protein sequence ID" value="RFB01637.1"/>
    <property type="molecule type" value="Genomic_DNA"/>
</dbReference>
<accession>A0A371R854</accession>
<keyword evidence="3" id="KW-1185">Reference proteome</keyword>
<proteinExistence type="predicted"/>
<comment type="caution">
    <text evidence="2">The sequence shown here is derived from an EMBL/GenBank/DDBJ whole genome shotgun (WGS) entry which is preliminary data.</text>
</comment>
<dbReference type="Proteomes" id="UP000264589">
    <property type="component" value="Unassembled WGS sequence"/>
</dbReference>
<feature type="compositionally biased region" description="Basic and acidic residues" evidence="1">
    <location>
        <begin position="28"/>
        <end position="44"/>
    </location>
</feature>
<dbReference type="InParanoid" id="A0A371R854"/>
<sequence>MSKDRLSDIWNGFSQRSSLDLSGTSVDDTLRPSRRDQSFERSYRLPEQTTDGQATPGHDPVAAALTAMHTEMQATAKAGKGRQRQQMVAPHHSTPPESALERTLLSDISFTKAKVSRRGGDYLSYATERQAEWQRRKRKKFLGIF</sequence>
<evidence type="ECO:0000313" key="2">
    <source>
        <dbReference type="EMBL" id="RFB01637.1"/>
    </source>
</evidence>
<feature type="region of interest" description="Disordered" evidence="1">
    <location>
        <begin position="74"/>
        <end position="99"/>
    </location>
</feature>
<organism evidence="2 3">
    <name type="scientific">Parvularcula marina</name>
    <dbReference type="NCBI Taxonomy" id="2292771"/>
    <lineage>
        <taxon>Bacteria</taxon>
        <taxon>Pseudomonadati</taxon>
        <taxon>Pseudomonadota</taxon>
        <taxon>Alphaproteobacteria</taxon>
        <taxon>Parvularculales</taxon>
        <taxon>Parvularculaceae</taxon>
        <taxon>Parvularcula</taxon>
    </lineage>
</organism>
<evidence type="ECO:0000256" key="1">
    <source>
        <dbReference type="SAM" id="MobiDB-lite"/>
    </source>
</evidence>
<dbReference type="OrthoDB" id="9874183at2"/>
<evidence type="ECO:0000313" key="3">
    <source>
        <dbReference type="Proteomes" id="UP000264589"/>
    </source>
</evidence>
<name>A0A371R854_9PROT</name>
<dbReference type="AlphaFoldDB" id="A0A371R854"/>
<reference evidence="2 3" key="1">
    <citation type="submission" date="2018-08" db="EMBL/GenBank/DDBJ databases">
        <title>Parvularcula sp. SM1705, isolated from surface water of the South Sea China.</title>
        <authorList>
            <person name="Sun L."/>
        </authorList>
    </citation>
    <scope>NUCLEOTIDE SEQUENCE [LARGE SCALE GENOMIC DNA]</scope>
    <source>
        <strain evidence="2 3">SM1705</strain>
    </source>
</reference>
<feature type="compositionally biased region" description="Polar residues" evidence="1">
    <location>
        <begin position="12"/>
        <end position="27"/>
    </location>
</feature>